<keyword evidence="1" id="KW-1133">Transmembrane helix</keyword>
<reference evidence="2 3" key="1">
    <citation type="submission" date="2018-06" db="EMBL/GenBank/DDBJ databases">
        <title>Genomic Encyclopedia of Type Strains, Phase IV (KMG-IV): sequencing the most valuable type-strain genomes for metagenomic binning, comparative biology and taxonomic classification.</title>
        <authorList>
            <person name="Goeker M."/>
        </authorList>
    </citation>
    <scope>NUCLEOTIDE SEQUENCE [LARGE SCALE GENOMIC DNA]</scope>
    <source>
        <strain evidence="2 3">DSM 45479</strain>
    </source>
</reference>
<evidence type="ECO:0000313" key="3">
    <source>
        <dbReference type="Proteomes" id="UP000248714"/>
    </source>
</evidence>
<evidence type="ECO:0008006" key="4">
    <source>
        <dbReference type="Google" id="ProtNLM"/>
    </source>
</evidence>
<dbReference type="Proteomes" id="UP000248714">
    <property type="component" value="Unassembled WGS sequence"/>
</dbReference>
<comment type="caution">
    <text evidence="2">The sequence shown here is derived from an EMBL/GenBank/DDBJ whole genome shotgun (WGS) entry which is preliminary data.</text>
</comment>
<evidence type="ECO:0000256" key="1">
    <source>
        <dbReference type="SAM" id="Phobius"/>
    </source>
</evidence>
<keyword evidence="1" id="KW-0472">Membrane</keyword>
<name>A0ABX9E0Q1_9PSEU</name>
<organism evidence="2 3">
    <name type="scientific">Lentzea atacamensis</name>
    <dbReference type="NCBI Taxonomy" id="531938"/>
    <lineage>
        <taxon>Bacteria</taxon>
        <taxon>Bacillati</taxon>
        <taxon>Actinomycetota</taxon>
        <taxon>Actinomycetes</taxon>
        <taxon>Pseudonocardiales</taxon>
        <taxon>Pseudonocardiaceae</taxon>
        <taxon>Lentzea</taxon>
    </lineage>
</organism>
<keyword evidence="1" id="KW-0812">Transmembrane</keyword>
<accession>A0ABX9E0Q1</accession>
<feature type="transmembrane region" description="Helical" evidence="1">
    <location>
        <begin position="462"/>
        <end position="481"/>
    </location>
</feature>
<protein>
    <recommendedName>
        <fullName evidence="4">Membrane-associated oxidoreductase</fullName>
    </recommendedName>
</protein>
<sequence>MKRAAEAGEILHLGRRHDNLLRAEVIRDLVRADGLDPRGIRVRGARITGELDLRNIETSASLELDDSIFEEQLWLCDTSLPTLTLDGSALPRLNAEGLRTRYFGMREARCTGVVDLDNARIDGTLFLHDTSMSTFYGNGLHVRGHVQADGLYVHSDHVGSALWLDSCDIGGDLQLEGAVIDNAAGMGLVANNAKIGGDIQLNSIFIRAGGEGAAVLLIDATAGGLRMKGAVLRSAGDTSLCLDGAQFRQEVRLVEGFDALSQRAAHGTIRMVDTKVGAGLIINGSLRNRDGQALLVHKTTIGASITFTRTEVEADSPLAAVEISDTGVSGELVFRPEKLINHGSGYELALLGTRVGDALALDVSELLEAEIFTASVDGLTYPEPPDDTDAWLTMLRHHSFSYHAQPYQQLAAVHRAAGHEHTARKVLIAQQKDLRHRGDPGNKLWHWFLGVTLGYGYKPSRAVAGLLAAFLLAVCLVWTAGAHNGLSPAKDRPADACSPVNRISLAADLAIPLVKFGGSPRCELANGPAGQWATGAGWVVQILGWSFATLSVAGFTGLVRKS</sequence>
<evidence type="ECO:0000313" key="2">
    <source>
        <dbReference type="EMBL" id="RAS60186.1"/>
    </source>
</evidence>
<feature type="transmembrane region" description="Helical" evidence="1">
    <location>
        <begin position="538"/>
        <end position="559"/>
    </location>
</feature>
<proteinExistence type="predicted"/>
<keyword evidence="3" id="KW-1185">Reference proteome</keyword>
<dbReference type="RefSeq" id="WP_112231052.1">
    <property type="nucleotide sequence ID" value="NZ_QLTT01000012.1"/>
</dbReference>
<gene>
    <name evidence="2" type="ORF">C8D87_11281</name>
</gene>
<dbReference type="EMBL" id="QLTT01000012">
    <property type="protein sequence ID" value="RAS60186.1"/>
    <property type="molecule type" value="Genomic_DNA"/>
</dbReference>